<reference evidence="10 11" key="1">
    <citation type="submission" date="2019-12" db="EMBL/GenBank/DDBJ databases">
        <title>Genomic-based taxomic classification of the family Erythrobacteraceae.</title>
        <authorList>
            <person name="Xu L."/>
        </authorList>
    </citation>
    <scope>NUCLEOTIDE SEQUENCE [LARGE SCALE GENOMIC DNA]</scope>
    <source>
        <strain evidence="10 11">LMG 29518</strain>
    </source>
</reference>
<evidence type="ECO:0000313" key="11">
    <source>
        <dbReference type="Proteomes" id="UP000438476"/>
    </source>
</evidence>
<feature type="compositionally biased region" description="Polar residues" evidence="7">
    <location>
        <begin position="550"/>
        <end position="561"/>
    </location>
</feature>
<feature type="binding site" evidence="5">
    <location>
        <position position="86"/>
    </location>
    <ligand>
        <name>FAD</name>
        <dbReference type="ChEBI" id="CHEBI:57692"/>
    </ligand>
</feature>
<comment type="caution">
    <text evidence="10">The sequence shown here is derived from an EMBL/GenBank/DDBJ whole genome shotgun (WGS) entry which is preliminary data.</text>
</comment>
<evidence type="ECO:0000313" key="10">
    <source>
        <dbReference type="EMBL" id="MXO65152.1"/>
    </source>
</evidence>
<evidence type="ECO:0000256" key="5">
    <source>
        <dbReference type="PIRSR" id="PIRSR000137-2"/>
    </source>
</evidence>
<evidence type="ECO:0000256" key="1">
    <source>
        <dbReference type="ARBA" id="ARBA00001974"/>
    </source>
</evidence>
<keyword evidence="4 5" id="KW-0274">FAD</keyword>
<dbReference type="OrthoDB" id="9785276at2"/>
<dbReference type="Pfam" id="PF05199">
    <property type="entry name" value="GMC_oxred_C"/>
    <property type="match status" value="1"/>
</dbReference>
<dbReference type="InterPro" id="IPR036188">
    <property type="entry name" value="FAD/NAD-bd_sf"/>
</dbReference>
<dbReference type="SUPFAM" id="SSF54373">
    <property type="entry name" value="FAD-linked reductases, C-terminal domain"/>
    <property type="match status" value="1"/>
</dbReference>
<dbReference type="InterPro" id="IPR007867">
    <property type="entry name" value="GMC_OxRtase_C"/>
</dbReference>
<sequence length="561" mass="61667">MSAADSFDYIIVGAGSAGCVLANRLSADPTKRVLLLEAGGSHKRFYLTMPMAFLRALMKPEFTWGYMSEPEPHLNGRRIPLPRGKVLGGSSSINGMFYMRGHSRDFDGWRQMGCTGWGYDSVLPYFRRMEDSWRGENEYHGDKGPLSVVAVDTEKRLHHPLMDSAEAAGYSTSDDLAGEVEEGFARGELTIDRKGRRHSTARAYLEPAMERSNLTIITGAKTRRVLMDGKRAIGVEYLHEDELKTAHAKGEVILSGGSYNSPQLLMLSGIGPAEHLTDKGIAVQHDLPGVGRNLSEHPRVPLTFKLKKPVSFLNELRLDRVVRSVARWALSGKGAFASQLNSANIILRSREGLEQPDIQLFANPIRLDAQIWFPGWRKKQEDQIIADVILLHPASRGWMELRSADPDDSPAITLNNFADPEDFATARRGIEIARKVYRTEPQAELTGDEVVPGADLTSEQELNDYIRRTAGVTQHPVGTCTMGQGPMAVVDPELRVHGLEGLRVVDASIMPTVPGANTNAATIMIAEKASDMILGKAPLPAEDPRDQTRDTISNSNAEVPA</sequence>
<evidence type="ECO:0000256" key="4">
    <source>
        <dbReference type="ARBA" id="ARBA00022827"/>
    </source>
</evidence>
<dbReference type="Gene3D" id="3.50.50.60">
    <property type="entry name" value="FAD/NAD(P)-binding domain"/>
    <property type="match status" value="1"/>
</dbReference>
<dbReference type="RefSeq" id="WP_160735582.1">
    <property type="nucleotide sequence ID" value="NZ_WTYT01000002.1"/>
</dbReference>
<evidence type="ECO:0000259" key="9">
    <source>
        <dbReference type="PROSITE" id="PS00624"/>
    </source>
</evidence>
<dbReference type="GO" id="GO:0016020">
    <property type="term" value="C:membrane"/>
    <property type="evidence" value="ECO:0007669"/>
    <property type="project" value="TreeGrafter"/>
</dbReference>
<feature type="region of interest" description="Disordered" evidence="7">
    <location>
        <begin position="537"/>
        <end position="561"/>
    </location>
</feature>
<feature type="domain" description="Glucose-methanol-choline oxidoreductase N-terminal" evidence="9">
    <location>
        <begin position="257"/>
        <end position="271"/>
    </location>
</feature>
<accession>A0A6I4T4L4</accession>
<evidence type="ECO:0000256" key="6">
    <source>
        <dbReference type="RuleBase" id="RU003968"/>
    </source>
</evidence>
<dbReference type="PANTHER" id="PTHR11552">
    <property type="entry name" value="GLUCOSE-METHANOL-CHOLINE GMC OXIDOREDUCTASE"/>
    <property type="match status" value="1"/>
</dbReference>
<dbReference type="InterPro" id="IPR012132">
    <property type="entry name" value="GMC_OxRdtase"/>
</dbReference>
<organism evidence="10 11">
    <name type="scientific">Altericroceibacterium endophyticum</name>
    <dbReference type="NCBI Taxonomy" id="1808508"/>
    <lineage>
        <taxon>Bacteria</taxon>
        <taxon>Pseudomonadati</taxon>
        <taxon>Pseudomonadota</taxon>
        <taxon>Alphaproteobacteria</taxon>
        <taxon>Sphingomonadales</taxon>
        <taxon>Erythrobacteraceae</taxon>
        <taxon>Altericroceibacterium</taxon>
    </lineage>
</organism>
<comment type="similarity">
    <text evidence="2 6">Belongs to the GMC oxidoreductase family.</text>
</comment>
<dbReference type="NCBIfam" id="NF002550">
    <property type="entry name" value="PRK02106.1"/>
    <property type="match status" value="1"/>
</dbReference>
<dbReference type="Pfam" id="PF00732">
    <property type="entry name" value="GMC_oxred_N"/>
    <property type="match status" value="1"/>
</dbReference>
<gene>
    <name evidence="10" type="ORF">GRI91_05240</name>
</gene>
<dbReference type="EC" id="1.1.99.1" evidence="10"/>
<dbReference type="PROSITE" id="PS00623">
    <property type="entry name" value="GMC_OXRED_1"/>
    <property type="match status" value="1"/>
</dbReference>
<evidence type="ECO:0000256" key="2">
    <source>
        <dbReference type="ARBA" id="ARBA00010790"/>
    </source>
</evidence>
<evidence type="ECO:0000259" key="8">
    <source>
        <dbReference type="PROSITE" id="PS00623"/>
    </source>
</evidence>
<dbReference type="GO" id="GO:0008812">
    <property type="term" value="F:choline dehydrogenase activity"/>
    <property type="evidence" value="ECO:0007669"/>
    <property type="project" value="UniProtKB-EC"/>
</dbReference>
<dbReference type="Proteomes" id="UP000438476">
    <property type="component" value="Unassembled WGS sequence"/>
</dbReference>
<dbReference type="GO" id="GO:0019285">
    <property type="term" value="P:glycine betaine biosynthetic process from choline"/>
    <property type="evidence" value="ECO:0007669"/>
    <property type="project" value="TreeGrafter"/>
</dbReference>
<evidence type="ECO:0000256" key="7">
    <source>
        <dbReference type="SAM" id="MobiDB-lite"/>
    </source>
</evidence>
<dbReference type="EMBL" id="WTYT01000002">
    <property type="protein sequence ID" value="MXO65152.1"/>
    <property type="molecule type" value="Genomic_DNA"/>
</dbReference>
<dbReference type="GO" id="GO:0050660">
    <property type="term" value="F:flavin adenine dinucleotide binding"/>
    <property type="evidence" value="ECO:0007669"/>
    <property type="project" value="InterPro"/>
</dbReference>
<protein>
    <submittedName>
        <fullName evidence="10">Choline dehydrogenase</fullName>
        <ecNumber evidence="10">1.1.99.1</ecNumber>
    </submittedName>
</protein>
<evidence type="ECO:0000256" key="3">
    <source>
        <dbReference type="ARBA" id="ARBA00022630"/>
    </source>
</evidence>
<feature type="domain" description="Glucose-methanol-choline oxidoreductase N-terminal" evidence="8">
    <location>
        <begin position="84"/>
        <end position="107"/>
    </location>
</feature>
<keyword evidence="3 6" id="KW-0285">Flavoprotein</keyword>
<dbReference type="PANTHER" id="PTHR11552:SF147">
    <property type="entry name" value="CHOLINE DEHYDROGENASE, MITOCHONDRIAL"/>
    <property type="match status" value="1"/>
</dbReference>
<dbReference type="AlphaFoldDB" id="A0A6I4T4L4"/>
<proteinExistence type="inferred from homology"/>
<comment type="cofactor">
    <cofactor evidence="1 5">
        <name>FAD</name>
        <dbReference type="ChEBI" id="CHEBI:57692"/>
    </cofactor>
</comment>
<dbReference type="Gene3D" id="3.30.560.10">
    <property type="entry name" value="Glucose Oxidase, domain 3"/>
    <property type="match status" value="1"/>
</dbReference>
<dbReference type="SUPFAM" id="SSF51905">
    <property type="entry name" value="FAD/NAD(P)-binding domain"/>
    <property type="match status" value="1"/>
</dbReference>
<dbReference type="InterPro" id="IPR000172">
    <property type="entry name" value="GMC_OxRdtase_N"/>
</dbReference>
<name>A0A6I4T4L4_9SPHN</name>
<keyword evidence="10" id="KW-0560">Oxidoreductase</keyword>
<keyword evidence="11" id="KW-1185">Reference proteome</keyword>
<dbReference type="PROSITE" id="PS00624">
    <property type="entry name" value="GMC_OXRED_2"/>
    <property type="match status" value="1"/>
</dbReference>
<dbReference type="PIRSF" id="PIRSF000137">
    <property type="entry name" value="Alcohol_oxidase"/>
    <property type="match status" value="1"/>
</dbReference>